<evidence type="ECO:0000313" key="2">
    <source>
        <dbReference type="Proteomes" id="UP000250266"/>
    </source>
</evidence>
<dbReference type="Proteomes" id="UP000250266">
    <property type="component" value="Unassembled WGS sequence"/>
</dbReference>
<evidence type="ECO:0000313" key="1">
    <source>
        <dbReference type="EMBL" id="OCK81592.1"/>
    </source>
</evidence>
<gene>
    <name evidence="1" type="ORF">K432DRAFT_13756</name>
</gene>
<name>A0A8E2ECP8_9PEZI</name>
<proteinExistence type="predicted"/>
<organism evidence="1 2">
    <name type="scientific">Lepidopterella palustris CBS 459.81</name>
    <dbReference type="NCBI Taxonomy" id="1314670"/>
    <lineage>
        <taxon>Eukaryota</taxon>
        <taxon>Fungi</taxon>
        <taxon>Dikarya</taxon>
        <taxon>Ascomycota</taxon>
        <taxon>Pezizomycotina</taxon>
        <taxon>Dothideomycetes</taxon>
        <taxon>Pleosporomycetidae</taxon>
        <taxon>Mytilinidiales</taxon>
        <taxon>Argynnaceae</taxon>
        <taxon>Lepidopterella</taxon>
    </lineage>
</organism>
<reference evidence="1 2" key="1">
    <citation type="journal article" date="2016" name="Nat. Commun.">
        <title>Ectomycorrhizal ecology is imprinted in the genome of the dominant symbiotic fungus Cenococcum geophilum.</title>
        <authorList>
            <consortium name="DOE Joint Genome Institute"/>
            <person name="Peter M."/>
            <person name="Kohler A."/>
            <person name="Ohm R.A."/>
            <person name="Kuo A."/>
            <person name="Krutzmann J."/>
            <person name="Morin E."/>
            <person name="Arend M."/>
            <person name="Barry K.W."/>
            <person name="Binder M."/>
            <person name="Choi C."/>
            <person name="Clum A."/>
            <person name="Copeland A."/>
            <person name="Grisel N."/>
            <person name="Haridas S."/>
            <person name="Kipfer T."/>
            <person name="LaButti K."/>
            <person name="Lindquist E."/>
            <person name="Lipzen A."/>
            <person name="Maire R."/>
            <person name="Meier B."/>
            <person name="Mihaltcheva S."/>
            <person name="Molinier V."/>
            <person name="Murat C."/>
            <person name="Poggeler S."/>
            <person name="Quandt C.A."/>
            <person name="Sperisen C."/>
            <person name="Tritt A."/>
            <person name="Tisserant E."/>
            <person name="Crous P.W."/>
            <person name="Henrissat B."/>
            <person name="Nehls U."/>
            <person name="Egli S."/>
            <person name="Spatafora J.W."/>
            <person name="Grigoriev I.V."/>
            <person name="Martin F.M."/>
        </authorList>
    </citation>
    <scope>NUCLEOTIDE SEQUENCE [LARGE SCALE GENOMIC DNA]</scope>
    <source>
        <strain evidence="1 2">CBS 459.81</strain>
    </source>
</reference>
<sequence>MRLHSIRLKQYFELQMLAPNDFNQAPASALPWKKLKTERSANSPCQEQERIGNRHLKILAIQDSPLAHPRTPASSLSRWDRIQGDHLLSLCFSAGPVPERVDYHLSSLDLGSRILNHDDIFAPARRKIMLPALSCSQESHLFTIFSTEEGNCHPRMEI</sequence>
<keyword evidence="2" id="KW-1185">Reference proteome</keyword>
<protein>
    <submittedName>
        <fullName evidence="1">Uncharacterized protein</fullName>
    </submittedName>
</protein>
<accession>A0A8E2ECP8</accession>
<dbReference type="EMBL" id="KV744915">
    <property type="protein sequence ID" value="OCK81592.1"/>
    <property type="molecule type" value="Genomic_DNA"/>
</dbReference>
<dbReference type="AlphaFoldDB" id="A0A8E2ECP8"/>